<dbReference type="RefSeq" id="WP_006785265.1">
    <property type="nucleotide sequence ID" value="NZ_CABJBH010000001.1"/>
</dbReference>
<proteinExistence type="predicted"/>
<sequence>MYEFLEGHGLIQMILLILFIGLQFKLSLKKDGKQGSIILWLMGILMVLQTTSQSINQKELLNYYSGIDVIVDFFIEAKLYTISLMILGFIHCICRIKVISKQSDH</sequence>
<organism evidence="2 3">
    <name type="scientific">Turicibacter sanguinis</name>
    <dbReference type="NCBI Taxonomy" id="154288"/>
    <lineage>
        <taxon>Bacteria</taxon>
        <taxon>Bacillati</taxon>
        <taxon>Bacillota</taxon>
        <taxon>Erysipelotrichia</taxon>
        <taxon>Erysipelotrichales</taxon>
        <taxon>Turicibacteraceae</taxon>
        <taxon>Turicibacter</taxon>
    </lineage>
</organism>
<dbReference type="EMBL" id="WMQE01000046">
    <property type="protein sequence ID" value="MTK22620.1"/>
    <property type="molecule type" value="Genomic_DNA"/>
</dbReference>
<dbReference type="GeneID" id="60059211"/>
<evidence type="ECO:0000313" key="3">
    <source>
        <dbReference type="Proteomes" id="UP000487649"/>
    </source>
</evidence>
<dbReference type="AlphaFoldDB" id="A0A9X5AQE6"/>
<keyword evidence="1" id="KW-0812">Transmembrane</keyword>
<evidence type="ECO:0000256" key="1">
    <source>
        <dbReference type="SAM" id="Phobius"/>
    </source>
</evidence>
<feature type="transmembrane region" description="Helical" evidence="1">
    <location>
        <begin position="36"/>
        <end position="55"/>
    </location>
</feature>
<accession>A0A9X5AQE6</accession>
<protein>
    <submittedName>
        <fullName evidence="2">Uncharacterized protein</fullName>
    </submittedName>
</protein>
<feature type="transmembrane region" description="Helical" evidence="1">
    <location>
        <begin position="6"/>
        <end position="24"/>
    </location>
</feature>
<reference evidence="2 3" key="1">
    <citation type="journal article" date="2019" name="Nat. Med.">
        <title>A library of human gut bacterial isolates paired with longitudinal multiomics data enables mechanistic microbiome research.</title>
        <authorList>
            <person name="Poyet M."/>
            <person name="Groussin M."/>
            <person name="Gibbons S.M."/>
            <person name="Avila-Pacheco J."/>
            <person name="Jiang X."/>
            <person name="Kearney S.M."/>
            <person name="Perrotta A.R."/>
            <person name="Berdy B."/>
            <person name="Zhao S."/>
            <person name="Lieberman T.D."/>
            <person name="Swanson P.K."/>
            <person name="Smith M."/>
            <person name="Roesemann S."/>
            <person name="Alexander J.E."/>
            <person name="Rich S.A."/>
            <person name="Livny J."/>
            <person name="Vlamakis H."/>
            <person name="Clish C."/>
            <person name="Bullock K."/>
            <person name="Deik A."/>
            <person name="Scott J."/>
            <person name="Pierce K.A."/>
            <person name="Xavier R.J."/>
            <person name="Alm E.J."/>
        </authorList>
    </citation>
    <scope>NUCLEOTIDE SEQUENCE [LARGE SCALE GENOMIC DNA]</scope>
    <source>
        <strain evidence="2 3">BIOML-A198</strain>
    </source>
</reference>
<gene>
    <name evidence="2" type="ORF">GMA92_14520</name>
</gene>
<comment type="caution">
    <text evidence="2">The sequence shown here is derived from an EMBL/GenBank/DDBJ whole genome shotgun (WGS) entry which is preliminary data.</text>
</comment>
<keyword evidence="1" id="KW-1133">Transmembrane helix</keyword>
<name>A0A9X5AQE6_9FIRM</name>
<evidence type="ECO:0000313" key="2">
    <source>
        <dbReference type="EMBL" id="MTK22620.1"/>
    </source>
</evidence>
<keyword evidence="1" id="KW-0472">Membrane</keyword>
<feature type="transmembrane region" description="Helical" evidence="1">
    <location>
        <begin position="79"/>
        <end position="98"/>
    </location>
</feature>
<dbReference type="Proteomes" id="UP000487649">
    <property type="component" value="Unassembled WGS sequence"/>
</dbReference>